<dbReference type="AlphaFoldDB" id="B1TFN1"/>
<dbReference type="GO" id="GO:0006508">
    <property type="term" value="P:proteolysis"/>
    <property type="evidence" value="ECO:0007669"/>
    <property type="project" value="InterPro"/>
</dbReference>
<evidence type="ECO:0000313" key="1">
    <source>
        <dbReference type="EMBL" id="EDT37627.1"/>
    </source>
</evidence>
<name>B1TFN1_9BURK</name>
<dbReference type="GO" id="GO:0004222">
    <property type="term" value="F:metalloendopeptidase activity"/>
    <property type="evidence" value="ECO:0007669"/>
    <property type="project" value="InterPro"/>
</dbReference>
<dbReference type="PATRIC" id="fig|396597.7.peg.780"/>
<gene>
    <name evidence="1" type="ORF">BamMEX5DRAFT_6597</name>
</gene>
<dbReference type="EMBL" id="ABLK01000418">
    <property type="protein sequence ID" value="EDT37627.1"/>
    <property type="molecule type" value="Genomic_DNA"/>
</dbReference>
<dbReference type="Gene3D" id="1.10.390.20">
    <property type="match status" value="1"/>
</dbReference>
<accession>B1TFN1</accession>
<proteinExistence type="predicted"/>
<evidence type="ECO:0000313" key="2">
    <source>
        <dbReference type="Proteomes" id="UP000004814"/>
    </source>
</evidence>
<dbReference type="GO" id="GO:0005576">
    <property type="term" value="C:extracellular region"/>
    <property type="evidence" value="ECO:0007669"/>
    <property type="project" value="InterPro"/>
</dbReference>
<dbReference type="InterPro" id="IPR002169">
    <property type="entry name" value="Peptidase_M9A/M9B"/>
</dbReference>
<organism evidence="1 2">
    <name type="scientific">Burkholderia ambifaria MEX-5</name>
    <dbReference type="NCBI Taxonomy" id="396597"/>
    <lineage>
        <taxon>Bacteria</taxon>
        <taxon>Pseudomonadati</taxon>
        <taxon>Pseudomonadota</taxon>
        <taxon>Betaproteobacteria</taxon>
        <taxon>Burkholderiales</taxon>
        <taxon>Burkholderiaceae</taxon>
        <taxon>Burkholderia</taxon>
        <taxon>Burkholderia cepacia complex</taxon>
    </lineage>
</organism>
<dbReference type="Pfam" id="PF01752">
    <property type="entry name" value="Peptidase_M9"/>
    <property type="match status" value="1"/>
</dbReference>
<comment type="caution">
    <text evidence="1">The sequence shown here is derived from an EMBL/GenBank/DDBJ whole genome shotgun (WGS) entry which is preliminary data.</text>
</comment>
<reference evidence="1 2" key="1">
    <citation type="submission" date="2008-03" db="EMBL/GenBank/DDBJ databases">
        <title>Sequencing of the draft genome and assembly of Burkholderia ambifaria MEX-5.</title>
        <authorList>
            <consortium name="US DOE Joint Genome Institute (JGI-PGF)"/>
            <person name="Copeland A."/>
            <person name="Lucas S."/>
            <person name="Lapidus A."/>
            <person name="Glavina del Rio T."/>
            <person name="Dalin E."/>
            <person name="Tice H."/>
            <person name="Bruce D."/>
            <person name="Goodwin L."/>
            <person name="Pitluck S."/>
            <person name="Larimer F."/>
            <person name="Land M.L."/>
            <person name="Hauser L."/>
            <person name="Tiedje J."/>
            <person name="Richardson P."/>
        </authorList>
    </citation>
    <scope>NUCLEOTIDE SEQUENCE [LARGE SCALE GENOMIC DNA]</scope>
    <source>
        <strain evidence="1 2">MEX-5</strain>
    </source>
</reference>
<dbReference type="Proteomes" id="UP000004814">
    <property type="component" value="Unassembled WGS sequence"/>
</dbReference>
<protein>
    <submittedName>
        <fullName evidence="1">Microbial collagenase</fullName>
    </submittedName>
</protein>
<dbReference type="GO" id="GO:0008270">
    <property type="term" value="F:zinc ion binding"/>
    <property type="evidence" value="ECO:0007669"/>
    <property type="project" value="InterPro"/>
</dbReference>
<sequence length="86" mass="10041">MVWWIEGLGEYLSKGNDNPESIEAVRFMFGRHRDDVSTIVSRFRIGDYDGYANYLAHIDHRYDQEFADWARYATTAGELPFPQPAH</sequence>